<gene>
    <name evidence="1" type="ORF">NB640_10380</name>
</gene>
<name>A0A9E9P342_9BURK</name>
<accession>A0A9E9P342</accession>
<reference evidence="1" key="1">
    <citation type="journal article" date="2022" name="Front. Microbiol.">
        <title>New perspectives on an old grouping: The genomic and phenotypic variability of Oxalobacter formigenes and the implications for calcium oxalate stone prevention.</title>
        <authorList>
            <person name="Chmiel J.A."/>
            <person name="Carr C."/>
            <person name="Stuivenberg G.A."/>
            <person name="Venema R."/>
            <person name="Chanyi R.M."/>
            <person name="Al K.F."/>
            <person name="Giguere D."/>
            <person name="Say H."/>
            <person name="Akouris P.P."/>
            <person name="Dominguez Romero S.A."/>
            <person name="Kwong A."/>
            <person name="Tai V."/>
            <person name="Koval S.F."/>
            <person name="Razvi H."/>
            <person name="Bjazevic J."/>
            <person name="Burton J.P."/>
        </authorList>
    </citation>
    <scope>NUCLEOTIDE SEQUENCE</scope>
    <source>
        <strain evidence="1">WoOx3</strain>
    </source>
</reference>
<proteinExistence type="predicted"/>
<dbReference type="KEGG" id="ovb:NB640_10380"/>
<dbReference type="Proteomes" id="UP001156215">
    <property type="component" value="Chromosome"/>
</dbReference>
<protein>
    <submittedName>
        <fullName evidence="1">Uncharacterized protein</fullName>
    </submittedName>
</protein>
<keyword evidence="2" id="KW-1185">Reference proteome</keyword>
<sequence length="69" mass="7918">MNADFYKSPWFLTLAGITLWACGYITADDNRIERENQAGISIRTGQPVNRYAGCRPYGWQEVAENHHSR</sequence>
<organism evidence="1 2">
    <name type="scientific">Oxalobacter vibrioformis</name>
    <dbReference type="NCBI Taxonomy" id="933080"/>
    <lineage>
        <taxon>Bacteria</taxon>
        <taxon>Pseudomonadati</taxon>
        <taxon>Pseudomonadota</taxon>
        <taxon>Betaproteobacteria</taxon>
        <taxon>Burkholderiales</taxon>
        <taxon>Oxalobacteraceae</taxon>
        <taxon>Oxalobacter</taxon>
    </lineage>
</organism>
<dbReference type="EMBL" id="CP098242">
    <property type="protein sequence ID" value="WAW09628.1"/>
    <property type="molecule type" value="Genomic_DNA"/>
</dbReference>
<dbReference type="AlphaFoldDB" id="A0A9E9P342"/>
<evidence type="ECO:0000313" key="1">
    <source>
        <dbReference type="EMBL" id="WAW09628.1"/>
    </source>
</evidence>
<evidence type="ECO:0000313" key="2">
    <source>
        <dbReference type="Proteomes" id="UP001156215"/>
    </source>
</evidence>
<dbReference type="RefSeq" id="WP_269308631.1">
    <property type="nucleotide sequence ID" value="NZ_CP098242.1"/>
</dbReference>